<dbReference type="Gene3D" id="3.60.20.30">
    <property type="entry name" value="(Glycosyl)asparaginase"/>
    <property type="match status" value="1"/>
</dbReference>
<dbReference type="SUPFAM" id="SSF56235">
    <property type="entry name" value="N-terminal nucleophile aminohydrolases (Ntn hydrolases)"/>
    <property type="match status" value="1"/>
</dbReference>
<dbReference type="PANTHER" id="PTHR10188">
    <property type="entry name" value="L-ASPARAGINASE"/>
    <property type="match status" value="1"/>
</dbReference>
<evidence type="ECO:0000256" key="2">
    <source>
        <dbReference type="ARBA" id="ARBA00022670"/>
    </source>
</evidence>
<keyword evidence="10" id="KW-1185">Reference proteome</keyword>
<evidence type="ECO:0000256" key="6">
    <source>
        <dbReference type="PIRSR" id="PIRSR600246-2"/>
    </source>
</evidence>
<keyword evidence="3" id="KW-0378">Hydrolase</keyword>
<feature type="binding site" evidence="6">
    <location>
        <begin position="382"/>
        <end position="385"/>
    </location>
    <ligand>
        <name>substrate</name>
    </ligand>
</feature>
<proteinExistence type="inferred from homology"/>
<dbReference type="Pfam" id="PF01112">
    <property type="entry name" value="Asparaginase_2"/>
    <property type="match status" value="1"/>
</dbReference>
<keyword evidence="2" id="KW-0645">Protease</keyword>
<evidence type="ECO:0000256" key="4">
    <source>
        <dbReference type="ARBA" id="ARBA00022813"/>
    </source>
</evidence>
<name>A0AAN7A8D8_9PEZI</name>
<feature type="binding site" evidence="6">
    <location>
        <begin position="359"/>
        <end position="362"/>
    </location>
    <ligand>
        <name>substrate</name>
    </ligand>
</feature>
<feature type="transmembrane region" description="Helical" evidence="8">
    <location>
        <begin position="120"/>
        <end position="141"/>
    </location>
</feature>
<accession>A0AAN7A8D8</accession>
<feature type="site" description="Cleavage; by autolysis" evidence="7">
    <location>
        <begin position="330"/>
        <end position="331"/>
    </location>
</feature>
<keyword evidence="4" id="KW-0068">Autocatalytic cleavage</keyword>
<dbReference type="EMBL" id="MU866152">
    <property type="protein sequence ID" value="KAK4177893.1"/>
    <property type="molecule type" value="Genomic_DNA"/>
</dbReference>
<dbReference type="GO" id="GO:0008233">
    <property type="term" value="F:peptidase activity"/>
    <property type="evidence" value="ECO:0007669"/>
    <property type="project" value="UniProtKB-KW"/>
</dbReference>
<keyword evidence="8" id="KW-1133">Transmembrane helix</keyword>
<dbReference type="InterPro" id="IPR029055">
    <property type="entry name" value="Ntn_hydrolases_N"/>
</dbReference>
<dbReference type="GO" id="GO:0006508">
    <property type="term" value="P:proteolysis"/>
    <property type="evidence" value="ECO:0007669"/>
    <property type="project" value="UniProtKB-KW"/>
</dbReference>
<dbReference type="AlphaFoldDB" id="A0AAN7A8D8"/>
<dbReference type="InterPro" id="IPR000246">
    <property type="entry name" value="Peptidase_T2"/>
</dbReference>
<dbReference type="Proteomes" id="UP001302321">
    <property type="component" value="Unassembled WGS sequence"/>
</dbReference>
<evidence type="ECO:0000256" key="8">
    <source>
        <dbReference type="SAM" id="Phobius"/>
    </source>
</evidence>
<evidence type="ECO:0000313" key="9">
    <source>
        <dbReference type="EMBL" id="KAK4177893.1"/>
    </source>
</evidence>
<keyword evidence="8" id="KW-0812">Transmembrane</keyword>
<dbReference type="PANTHER" id="PTHR10188:SF6">
    <property type="entry name" value="N(4)-(BETA-N-ACETYLGLUCOSAMINYL)-L-ASPARAGINASE"/>
    <property type="match status" value="1"/>
</dbReference>
<keyword evidence="8" id="KW-0472">Membrane</keyword>
<feature type="active site" description="Nucleophile" evidence="5">
    <location>
        <position position="331"/>
    </location>
</feature>
<evidence type="ECO:0000256" key="7">
    <source>
        <dbReference type="PIRSR" id="PIRSR600246-3"/>
    </source>
</evidence>
<sequence>MQDDNSLSTVNLNIAYIHESEPPTVDLNFHRNLEMFTNNPSEKSQPLAYHVQGAIAEPFNEQVNRKTAKMDSIANKLVLIADMMSFQPGQHTDAWNETMVEFLRETEGCMALVKDHKEQAHINMAVALMVMFLLIGGYVFGRSPGFPVVINTWGGAFTAATDAAYLALIADRNTSALDAVEIGCATCEKNQCDTTVGYGGSPDESCETTLDAMIMDGTSMKTGAVAGLRRIKEAIGVARAVLEYTRHSLLVGDLATQFAVENGFKEQDLTTEASKEKCEAWKRANCQSNYRLNVVPDPSTSCGPYMPLPGIDQQTLLRSAMEDAGAVSHDTISMVIIHESGVMAAGTSTNGASHKVPGRVGDGPIVGSGSYVDGDVGGCGATGDGDVMMRFLPCYQAVENLRQGMGPQDAAEDAVARMLHKYPNMSSGIVVANNKGEHGGAGSGWTFTYSFRGGDMEATEVVSVPPLPRRLEERRNTYDMPEEI</sequence>
<organism evidence="9 10">
    <name type="scientific">Triangularia setosa</name>
    <dbReference type="NCBI Taxonomy" id="2587417"/>
    <lineage>
        <taxon>Eukaryota</taxon>
        <taxon>Fungi</taxon>
        <taxon>Dikarya</taxon>
        <taxon>Ascomycota</taxon>
        <taxon>Pezizomycotina</taxon>
        <taxon>Sordariomycetes</taxon>
        <taxon>Sordariomycetidae</taxon>
        <taxon>Sordariales</taxon>
        <taxon>Podosporaceae</taxon>
        <taxon>Triangularia</taxon>
    </lineage>
</organism>
<gene>
    <name evidence="9" type="ORF">QBC36DRAFT_289088</name>
</gene>
<dbReference type="FunFam" id="3.60.20.30:FF:000003">
    <property type="entry name" value="N(4)-(Beta-N-acetylglucosaminyl)-L-asparaginase isoform X1"/>
    <property type="match status" value="1"/>
</dbReference>
<dbReference type="GO" id="GO:0005737">
    <property type="term" value="C:cytoplasm"/>
    <property type="evidence" value="ECO:0007669"/>
    <property type="project" value="TreeGrafter"/>
</dbReference>
<protein>
    <submittedName>
        <fullName evidence="9">Asparaginase-domain-containing protein</fullName>
    </submittedName>
</protein>
<evidence type="ECO:0000256" key="1">
    <source>
        <dbReference type="ARBA" id="ARBA00010872"/>
    </source>
</evidence>
<reference evidence="9" key="2">
    <citation type="submission" date="2023-05" db="EMBL/GenBank/DDBJ databases">
        <authorList>
            <consortium name="Lawrence Berkeley National Laboratory"/>
            <person name="Steindorff A."/>
            <person name="Hensen N."/>
            <person name="Bonometti L."/>
            <person name="Westerberg I."/>
            <person name="Brannstrom I.O."/>
            <person name="Guillou S."/>
            <person name="Cros-Aarteil S."/>
            <person name="Calhoun S."/>
            <person name="Haridas S."/>
            <person name="Kuo A."/>
            <person name="Mondo S."/>
            <person name="Pangilinan J."/>
            <person name="Riley R."/>
            <person name="Labutti K."/>
            <person name="Andreopoulos B."/>
            <person name="Lipzen A."/>
            <person name="Chen C."/>
            <person name="Yanf M."/>
            <person name="Daum C."/>
            <person name="Ng V."/>
            <person name="Clum A."/>
            <person name="Ohm R."/>
            <person name="Martin F."/>
            <person name="Silar P."/>
            <person name="Natvig D."/>
            <person name="Lalanne C."/>
            <person name="Gautier V."/>
            <person name="Ament-Velasquez S.L."/>
            <person name="Kruys A."/>
            <person name="Hutchinson M.I."/>
            <person name="Powell A.J."/>
            <person name="Barry K."/>
            <person name="Miller A.N."/>
            <person name="Grigoriev I.V."/>
            <person name="Debuchy R."/>
            <person name="Gladieux P."/>
            <person name="Thoren M.H."/>
            <person name="Johannesson H."/>
        </authorList>
    </citation>
    <scope>NUCLEOTIDE SEQUENCE</scope>
    <source>
        <strain evidence="9">CBS 892.96</strain>
    </source>
</reference>
<reference evidence="9" key="1">
    <citation type="journal article" date="2023" name="Mol. Phylogenet. Evol.">
        <title>Genome-scale phylogeny and comparative genomics of the fungal order Sordariales.</title>
        <authorList>
            <person name="Hensen N."/>
            <person name="Bonometti L."/>
            <person name="Westerberg I."/>
            <person name="Brannstrom I.O."/>
            <person name="Guillou S."/>
            <person name="Cros-Aarteil S."/>
            <person name="Calhoun S."/>
            <person name="Haridas S."/>
            <person name="Kuo A."/>
            <person name="Mondo S."/>
            <person name="Pangilinan J."/>
            <person name="Riley R."/>
            <person name="LaButti K."/>
            <person name="Andreopoulos B."/>
            <person name="Lipzen A."/>
            <person name="Chen C."/>
            <person name="Yan M."/>
            <person name="Daum C."/>
            <person name="Ng V."/>
            <person name="Clum A."/>
            <person name="Steindorff A."/>
            <person name="Ohm R.A."/>
            <person name="Martin F."/>
            <person name="Silar P."/>
            <person name="Natvig D.O."/>
            <person name="Lalanne C."/>
            <person name="Gautier V."/>
            <person name="Ament-Velasquez S.L."/>
            <person name="Kruys A."/>
            <person name="Hutchinson M.I."/>
            <person name="Powell A.J."/>
            <person name="Barry K."/>
            <person name="Miller A.N."/>
            <person name="Grigoriev I.V."/>
            <person name="Debuchy R."/>
            <person name="Gladieux P."/>
            <person name="Hiltunen Thoren M."/>
            <person name="Johannesson H."/>
        </authorList>
    </citation>
    <scope>NUCLEOTIDE SEQUENCE</scope>
    <source>
        <strain evidence="9">CBS 892.96</strain>
    </source>
</reference>
<comment type="similarity">
    <text evidence="1">Belongs to the Ntn-hydrolase family.</text>
</comment>
<evidence type="ECO:0000256" key="5">
    <source>
        <dbReference type="PIRSR" id="PIRSR600246-1"/>
    </source>
</evidence>
<evidence type="ECO:0000313" key="10">
    <source>
        <dbReference type="Proteomes" id="UP001302321"/>
    </source>
</evidence>
<dbReference type="CDD" id="cd04513">
    <property type="entry name" value="Glycosylasparaginase"/>
    <property type="match status" value="1"/>
</dbReference>
<comment type="caution">
    <text evidence="9">The sequence shown here is derived from an EMBL/GenBank/DDBJ whole genome shotgun (WGS) entry which is preliminary data.</text>
</comment>
<evidence type="ECO:0000256" key="3">
    <source>
        <dbReference type="ARBA" id="ARBA00022801"/>
    </source>
</evidence>
<dbReference type="GO" id="GO:0003948">
    <property type="term" value="F:N4-(beta-N-acetylglucosaminyl)-L-asparaginase activity"/>
    <property type="evidence" value="ECO:0007669"/>
    <property type="project" value="TreeGrafter"/>
</dbReference>